<gene>
    <name evidence="2" type="ORF">Taro_024641</name>
</gene>
<protein>
    <submittedName>
        <fullName evidence="2">Uncharacterized protein</fullName>
    </submittedName>
</protein>
<feature type="compositionally biased region" description="Polar residues" evidence="1">
    <location>
        <begin position="53"/>
        <end position="65"/>
    </location>
</feature>
<sequence length="139" mass="15673">MTTHKLKLDGSQTRARSKTKEIRSSSNDLIHRLNRTQKSAQNFMHRSHRRNRSVSTRRQTVSTPLDTASELASGRDSECRHTGRLCRHHWLLASACSLDAVAVSTHSAVVSTRLTTFLLHCFLDTMHVSTHTELVSTPL</sequence>
<proteinExistence type="predicted"/>
<organism evidence="2 3">
    <name type="scientific">Colocasia esculenta</name>
    <name type="common">Wild taro</name>
    <name type="synonym">Arum esculentum</name>
    <dbReference type="NCBI Taxonomy" id="4460"/>
    <lineage>
        <taxon>Eukaryota</taxon>
        <taxon>Viridiplantae</taxon>
        <taxon>Streptophyta</taxon>
        <taxon>Embryophyta</taxon>
        <taxon>Tracheophyta</taxon>
        <taxon>Spermatophyta</taxon>
        <taxon>Magnoliopsida</taxon>
        <taxon>Liliopsida</taxon>
        <taxon>Araceae</taxon>
        <taxon>Aroideae</taxon>
        <taxon>Colocasieae</taxon>
        <taxon>Colocasia</taxon>
    </lineage>
</organism>
<accession>A0A843V810</accession>
<dbReference type="AlphaFoldDB" id="A0A843V810"/>
<dbReference type="Proteomes" id="UP000652761">
    <property type="component" value="Unassembled WGS sequence"/>
</dbReference>
<dbReference type="EMBL" id="NMUH01001401">
    <property type="protein sequence ID" value="MQL92015.1"/>
    <property type="molecule type" value="Genomic_DNA"/>
</dbReference>
<comment type="caution">
    <text evidence="2">The sequence shown here is derived from an EMBL/GenBank/DDBJ whole genome shotgun (WGS) entry which is preliminary data.</text>
</comment>
<evidence type="ECO:0000313" key="2">
    <source>
        <dbReference type="EMBL" id="MQL92015.1"/>
    </source>
</evidence>
<reference evidence="2" key="1">
    <citation type="submission" date="2017-07" db="EMBL/GenBank/DDBJ databases">
        <title>Taro Niue Genome Assembly and Annotation.</title>
        <authorList>
            <person name="Atibalentja N."/>
            <person name="Keating K."/>
            <person name="Fields C.J."/>
        </authorList>
    </citation>
    <scope>NUCLEOTIDE SEQUENCE</scope>
    <source>
        <strain evidence="2">Niue_2</strain>
        <tissue evidence="2">Leaf</tissue>
    </source>
</reference>
<keyword evidence="3" id="KW-1185">Reference proteome</keyword>
<evidence type="ECO:0000256" key="1">
    <source>
        <dbReference type="SAM" id="MobiDB-lite"/>
    </source>
</evidence>
<feature type="region of interest" description="Disordered" evidence="1">
    <location>
        <begin position="1"/>
        <end position="65"/>
    </location>
</feature>
<name>A0A843V810_COLES</name>
<evidence type="ECO:0000313" key="3">
    <source>
        <dbReference type="Proteomes" id="UP000652761"/>
    </source>
</evidence>